<gene>
    <name evidence="1" type="ORF">CLOSTMETH_03920</name>
</gene>
<dbReference type="EMBL" id="ACEC01000136">
    <property type="protein sequence ID" value="EEG28534.1"/>
    <property type="molecule type" value="Genomic_DNA"/>
</dbReference>
<sequence>MIPALTVQRVQRVPAQSSKGPAWQAAALVLQTKMRSLFAALMAVVLHCSAVL</sequence>
<name>C0EJ69_9FIRM</name>
<dbReference type="AlphaFoldDB" id="C0EJ69"/>
<reference evidence="1 2" key="1">
    <citation type="submission" date="2009-01" db="EMBL/GenBank/DDBJ databases">
        <authorList>
            <person name="Fulton L."/>
            <person name="Clifton S."/>
            <person name="Fulton B."/>
            <person name="Xu J."/>
            <person name="Minx P."/>
            <person name="Pepin K.H."/>
            <person name="Johnson M."/>
            <person name="Bhonagiri V."/>
            <person name="Nash W.E."/>
            <person name="Mardis E.R."/>
            <person name="Wilson R.K."/>
        </authorList>
    </citation>
    <scope>NUCLEOTIDE SEQUENCE [LARGE SCALE GENOMIC DNA]</scope>
    <source>
        <strain evidence="1 2">DSM 5476</strain>
    </source>
</reference>
<dbReference type="HOGENOM" id="CLU_3078453_0_0_9"/>
<keyword evidence="2" id="KW-1185">Reference proteome</keyword>
<protein>
    <submittedName>
        <fullName evidence="1">Uncharacterized protein</fullName>
    </submittedName>
</protein>
<evidence type="ECO:0000313" key="1">
    <source>
        <dbReference type="EMBL" id="EEG28534.1"/>
    </source>
</evidence>
<proteinExistence type="predicted"/>
<organism evidence="1 2">
    <name type="scientific">[Clostridium] methylpentosum DSM 5476</name>
    <dbReference type="NCBI Taxonomy" id="537013"/>
    <lineage>
        <taxon>Bacteria</taxon>
        <taxon>Bacillati</taxon>
        <taxon>Bacillota</taxon>
        <taxon>Clostridia</taxon>
        <taxon>Eubacteriales</taxon>
        <taxon>Oscillospiraceae</taxon>
        <taxon>Oscillospiraceae incertae sedis</taxon>
    </lineage>
</organism>
<dbReference type="Proteomes" id="UP000003340">
    <property type="component" value="Unassembled WGS sequence"/>
</dbReference>
<evidence type="ECO:0000313" key="2">
    <source>
        <dbReference type="Proteomes" id="UP000003340"/>
    </source>
</evidence>
<reference evidence="1 2" key="2">
    <citation type="submission" date="2009-02" db="EMBL/GenBank/DDBJ databases">
        <title>Draft genome sequence of Clostridium methylpentosum (DSM 5476).</title>
        <authorList>
            <person name="Sudarsanam P."/>
            <person name="Ley R."/>
            <person name="Guruge J."/>
            <person name="Turnbaugh P.J."/>
            <person name="Mahowald M."/>
            <person name="Liep D."/>
            <person name="Gordon J."/>
        </authorList>
    </citation>
    <scope>NUCLEOTIDE SEQUENCE [LARGE SCALE GENOMIC DNA]</scope>
    <source>
        <strain evidence="1 2">DSM 5476</strain>
    </source>
</reference>
<comment type="caution">
    <text evidence="1">The sequence shown here is derived from an EMBL/GenBank/DDBJ whole genome shotgun (WGS) entry which is preliminary data.</text>
</comment>
<accession>C0EJ69</accession>